<dbReference type="Pfam" id="PF07729">
    <property type="entry name" value="FCD"/>
    <property type="match status" value="1"/>
</dbReference>
<dbReference type="Gene3D" id="1.10.10.10">
    <property type="entry name" value="Winged helix-like DNA-binding domain superfamily/Winged helix DNA-binding domain"/>
    <property type="match status" value="1"/>
</dbReference>
<keyword evidence="1" id="KW-0805">Transcription regulation</keyword>
<keyword evidence="3" id="KW-0804">Transcription</keyword>
<proteinExistence type="predicted"/>
<dbReference type="PROSITE" id="PS50949">
    <property type="entry name" value="HTH_GNTR"/>
    <property type="match status" value="1"/>
</dbReference>
<dbReference type="GO" id="GO:0003700">
    <property type="term" value="F:DNA-binding transcription factor activity"/>
    <property type="evidence" value="ECO:0007669"/>
    <property type="project" value="InterPro"/>
</dbReference>
<accession>A0A7J5AXR2</accession>
<evidence type="ECO:0000256" key="3">
    <source>
        <dbReference type="ARBA" id="ARBA00023163"/>
    </source>
</evidence>
<dbReference type="InterPro" id="IPR000524">
    <property type="entry name" value="Tscrpt_reg_HTH_GntR"/>
</dbReference>
<keyword evidence="2" id="KW-0238">DNA-binding</keyword>
<evidence type="ECO:0000313" key="7">
    <source>
        <dbReference type="Proteomes" id="UP000490386"/>
    </source>
</evidence>
<dbReference type="Proteomes" id="UP000490386">
    <property type="component" value="Unassembled WGS sequence"/>
</dbReference>
<evidence type="ECO:0000256" key="2">
    <source>
        <dbReference type="ARBA" id="ARBA00023125"/>
    </source>
</evidence>
<dbReference type="SUPFAM" id="SSF46785">
    <property type="entry name" value="Winged helix' DNA-binding domain"/>
    <property type="match status" value="1"/>
</dbReference>
<dbReference type="PANTHER" id="PTHR43537:SF5">
    <property type="entry name" value="UXU OPERON TRANSCRIPTIONAL REGULATOR"/>
    <property type="match status" value="1"/>
</dbReference>
<dbReference type="InterPro" id="IPR036390">
    <property type="entry name" value="WH_DNA-bd_sf"/>
</dbReference>
<protein>
    <submittedName>
        <fullName evidence="6">GntR family transcriptional regulator</fullName>
    </submittedName>
</protein>
<feature type="region of interest" description="Disordered" evidence="4">
    <location>
        <begin position="1"/>
        <end position="36"/>
    </location>
</feature>
<dbReference type="GO" id="GO:0003677">
    <property type="term" value="F:DNA binding"/>
    <property type="evidence" value="ECO:0007669"/>
    <property type="project" value="UniProtKB-KW"/>
</dbReference>
<gene>
    <name evidence="6" type="ORF">F8O03_17185</name>
</gene>
<dbReference type="Pfam" id="PF00392">
    <property type="entry name" value="GntR"/>
    <property type="match status" value="1"/>
</dbReference>
<dbReference type="SMART" id="SM00895">
    <property type="entry name" value="FCD"/>
    <property type="match status" value="1"/>
</dbReference>
<dbReference type="SUPFAM" id="SSF48008">
    <property type="entry name" value="GntR ligand-binding domain-like"/>
    <property type="match status" value="1"/>
</dbReference>
<evidence type="ECO:0000256" key="1">
    <source>
        <dbReference type="ARBA" id="ARBA00023015"/>
    </source>
</evidence>
<comment type="caution">
    <text evidence="6">The sequence shown here is derived from an EMBL/GenBank/DDBJ whole genome shotgun (WGS) entry which is preliminary data.</text>
</comment>
<feature type="domain" description="HTH gntR-type" evidence="5">
    <location>
        <begin position="36"/>
        <end position="103"/>
    </location>
</feature>
<evidence type="ECO:0000313" key="6">
    <source>
        <dbReference type="EMBL" id="KAB1636253.1"/>
    </source>
</evidence>
<keyword evidence="7" id="KW-1185">Reference proteome</keyword>
<organism evidence="6 7">
    <name type="scientific">Pseudoclavibacter terrae</name>
    <dbReference type="NCBI Taxonomy" id="1530195"/>
    <lineage>
        <taxon>Bacteria</taxon>
        <taxon>Bacillati</taxon>
        <taxon>Actinomycetota</taxon>
        <taxon>Actinomycetes</taxon>
        <taxon>Micrococcales</taxon>
        <taxon>Microbacteriaceae</taxon>
        <taxon>Pseudoclavibacter</taxon>
    </lineage>
</organism>
<name>A0A7J5AXR2_9MICO</name>
<dbReference type="InterPro" id="IPR008920">
    <property type="entry name" value="TF_FadR/GntR_C"/>
</dbReference>
<dbReference type="OrthoDB" id="5243844at2"/>
<evidence type="ECO:0000256" key="4">
    <source>
        <dbReference type="SAM" id="MobiDB-lite"/>
    </source>
</evidence>
<dbReference type="SMART" id="SM00345">
    <property type="entry name" value="HTH_GNTR"/>
    <property type="match status" value="1"/>
</dbReference>
<dbReference type="PANTHER" id="PTHR43537">
    <property type="entry name" value="TRANSCRIPTIONAL REGULATOR, GNTR FAMILY"/>
    <property type="match status" value="1"/>
</dbReference>
<dbReference type="Gene3D" id="1.20.120.530">
    <property type="entry name" value="GntR ligand-binding domain-like"/>
    <property type="match status" value="1"/>
</dbReference>
<dbReference type="EMBL" id="WBJX01000007">
    <property type="protein sequence ID" value="KAB1636253.1"/>
    <property type="molecule type" value="Genomic_DNA"/>
</dbReference>
<dbReference type="InterPro" id="IPR011711">
    <property type="entry name" value="GntR_C"/>
</dbReference>
<evidence type="ECO:0000259" key="5">
    <source>
        <dbReference type="PROSITE" id="PS50949"/>
    </source>
</evidence>
<reference evidence="6 7" key="1">
    <citation type="submission" date="2019-09" db="EMBL/GenBank/DDBJ databases">
        <title>Phylogeny of genus Pseudoclavibacter and closely related genus.</title>
        <authorList>
            <person name="Li Y."/>
        </authorList>
    </citation>
    <scope>NUCLEOTIDE SEQUENCE [LARGE SCALE GENOMIC DNA]</scope>
    <source>
        <strain evidence="6 7">THG-MD12</strain>
    </source>
</reference>
<dbReference type="AlphaFoldDB" id="A0A7J5AXR2"/>
<dbReference type="InterPro" id="IPR036388">
    <property type="entry name" value="WH-like_DNA-bd_sf"/>
</dbReference>
<sequence length="248" mass="27286">MDFTGRPLVAQNDAMTEATIPTDASPANKEAARSSEGTAESIATLLGDEIYQGKHAPDAPLREIALATRLGVSRRSVREALLLLERRGLVLHEHNRGARVRRMRQADVLDLYRVRRILEVQGARAAPTASTAARTHLARAYETLVASGESNDSFEIIRADLAFHGAVVGLADSPRIDGFFRHIGDEMRFAIALLREDETRSGVADIDVVADHSAIYRHLLDGDVVEAQLAILQHIEFNERRLLRLVAA</sequence>